<comment type="similarity">
    <text evidence="1">Belongs to the HicA mRNA interferase family.</text>
</comment>
<proteinExistence type="inferred from homology"/>
<evidence type="ECO:0000256" key="7">
    <source>
        <dbReference type="ARBA" id="ARBA00023016"/>
    </source>
</evidence>
<evidence type="ECO:0000313" key="9">
    <source>
        <dbReference type="Proteomes" id="UP000824201"/>
    </source>
</evidence>
<keyword evidence="7" id="KW-0346">Stress response</keyword>
<evidence type="ECO:0000256" key="6">
    <source>
        <dbReference type="ARBA" id="ARBA00022884"/>
    </source>
</evidence>
<evidence type="ECO:0000256" key="5">
    <source>
        <dbReference type="ARBA" id="ARBA00022801"/>
    </source>
</evidence>
<sequence>MKRRELIKRLEDKGWYLKRHGAEYDIYTNGKQSEPIPRHPDINERLARSIIKRLGL</sequence>
<keyword evidence="4" id="KW-0255">Endonuclease</keyword>
<evidence type="ECO:0000313" key="8">
    <source>
        <dbReference type="EMBL" id="HIR87767.1"/>
    </source>
</evidence>
<dbReference type="InterPro" id="IPR038570">
    <property type="entry name" value="HicA_sf"/>
</dbReference>
<keyword evidence="2" id="KW-1277">Toxin-antitoxin system</keyword>
<evidence type="ECO:0000256" key="1">
    <source>
        <dbReference type="ARBA" id="ARBA00006620"/>
    </source>
</evidence>
<reference evidence="8" key="2">
    <citation type="journal article" date="2021" name="PeerJ">
        <title>Extensive microbial diversity within the chicken gut microbiome revealed by metagenomics and culture.</title>
        <authorList>
            <person name="Gilroy R."/>
            <person name="Ravi A."/>
            <person name="Getino M."/>
            <person name="Pursley I."/>
            <person name="Horton D.L."/>
            <person name="Alikhan N.F."/>
            <person name="Baker D."/>
            <person name="Gharbi K."/>
            <person name="Hall N."/>
            <person name="Watson M."/>
            <person name="Adriaenssens E.M."/>
            <person name="Foster-Nyarko E."/>
            <person name="Jarju S."/>
            <person name="Secka A."/>
            <person name="Antonio M."/>
            <person name="Oren A."/>
            <person name="Chaudhuri R.R."/>
            <person name="La Ragione R."/>
            <person name="Hildebrand F."/>
            <person name="Pallen M.J."/>
        </authorList>
    </citation>
    <scope>NUCLEOTIDE SEQUENCE</scope>
    <source>
        <strain evidence="8">ChiW13-3771</strain>
    </source>
</reference>
<dbReference type="Gene3D" id="3.30.920.30">
    <property type="entry name" value="Hypothetical protein"/>
    <property type="match status" value="1"/>
</dbReference>
<accession>A0A9D1JC93</accession>
<dbReference type="SUPFAM" id="SSF54786">
    <property type="entry name" value="YcfA/nrd intein domain"/>
    <property type="match status" value="1"/>
</dbReference>
<evidence type="ECO:0000256" key="2">
    <source>
        <dbReference type="ARBA" id="ARBA00022649"/>
    </source>
</evidence>
<dbReference type="GO" id="GO:0016787">
    <property type="term" value="F:hydrolase activity"/>
    <property type="evidence" value="ECO:0007669"/>
    <property type="project" value="UniProtKB-KW"/>
</dbReference>
<dbReference type="GO" id="GO:0003729">
    <property type="term" value="F:mRNA binding"/>
    <property type="evidence" value="ECO:0007669"/>
    <property type="project" value="InterPro"/>
</dbReference>
<protein>
    <submittedName>
        <fullName evidence="8">Type II toxin-antitoxin system HicA family toxin</fullName>
    </submittedName>
</protein>
<dbReference type="Proteomes" id="UP000824201">
    <property type="component" value="Unassembled WGS sequence"/>
</dbReference>
<dbReference type="Pfam" id="PF07927">
    <property type="entry name" value="HicA_toxin"/>
    <property type="match status" value="1"/>
</dbReference>
<gene>
    <name evidence="8" type="ORF">IAC96_02335</name>
</gene>
<evidence type="ECO:0000256" key="3">
    <source>
        <dbReference type="ARBA" id="ARBA00022722"/>
    </source>
</evidence>
<dbReference type="AlphaFoldDB" id="A0A9D1JC93"/>
<keyword evidence="6" id="KW-0694">RNA-binding</keyword>
<dbReference type="InterPro" id="IPR012933">
    <property type="entry name" value="HicA_mRNA_interferase"/>
</dbReference>
<comment type="caution">
    <text evidence="8">The sequence shown here is derived from an EMBL/GenBank/DDBJ whole genome shotgun (WGS) entry which is preliminary data.</text>
</comment>
<evidence type="ECO:0000256" key="4">
    <source>
        <dbReference type="ARBA" id="ARBA00022759"/>
    </source>
</evidence>
<dbReference type="GO" id="GO:0004519">
    <property type="term" value="F:endonuclease activity"/>
    <property type="evidence" value="ECO:0007669"/>
    <property type="project" value="UniProtKB-KW"/>
</dbReference>
<organism evidence="8 9">
    <name type="scientific">Candidatus Fimimorpha faecalis</name>
    <dbReference type="NCBI Taxonomy" id="2840824"/>
    <lineage>
        <taxon>Bacteria</taxon>
        <taxon>Bacillati</taxon>
        <taxon>Bacillota</taxon>
        <taxon>Clostridia</taxon>
        <taxon>Eubacteriales</taxon>
        <taxon>Candidatus Fimimorpha</taxon>
    </lineage>
</organism>
<reference evidence="8" key="1">
    <citation type="submission" date="2020-10" db="EMBL/GenBank/DDBJ databases">
        <authorList>
            <person name="Gilroy R."/>
        </authorList>
    </citation>
    <scope>NUCLEOTIDE SEQUENCE</scope>
    <source>
        <strain evidence="8">ChiW13-3771</strain>
    </source>
</reference>
<name>A0A9D1JC93_9FIRM</name>
<keyword evidence="5" id="KW-0378">Hydrolase</keyword>
<dbReference type="EMBL" id="DVHN01000025">
    <property type="protein sequence ID" value="HIR87767.1"/>
    <property type="molecule type" value="Genomic_DNA"/>
</dbReference>
<keyword evidence="3" id="KW-0540">Nuclease</keyword>